<comment type="caution">
    <text evidence="13">The sequence shown here is derived from an EMBL/GenBank/DDBJ whole genome shotgun (WGS) entry which is preliminary data.</text>
</comment>
<dbReference type="STRING" id="23.BEL05_13015"/>
<keyword evidence="9" id="KW-0472">Membrane</keyword>
<gene>
    <name evidence="13" type="ORF">BEL05_13015</name>
</gene>
<proteinExistence type="inferred from homology"/>
<comment type="similarity">
    <text evidence="2 10">Belongs to the TonB family.</text>
</comment>
<feature type="domain" description="TonB C-terminal" evidence="12">
    <location>
        <begin position="36"/>
        <end position="133"/>
    </location>
</feature>
<dbReference type="SUPFAM" id="SSF74653">
    <property type="entry name" value="TolA/TonB C-terminal domain"/>
    <property type="match status" value="1"/>
</dbReference>
<feature type="signal peptide" evidence="11">
    <location>
        <begin position="1"/>
        <end position="19"/>
    </location>
</feature>
<dbReference type="OrthoDB" id="1628901at2"/>
<dbReference type="EMBL" id="MCBT01000043">
    <property type="protein sequence ID" value="OEG73188.1"/>
    <property type="molecule type" value="Genomic_DNA"/>
</dbReference>
<dbReference type="GO" id="GO:0015031">
    <property type="term" value="P:protein transport"/>
    <property type="evidence" value="ECO:0007669"/>
    <property type="project" value="UniProtKB-UniRule"/>
</dbReference>
<dbReference type="GO" id="GO:0031992">
    <property type="term" value="F:energy transducer activity"/>
    <property type="evidence" value="ECO:0007669"/>
    <property type="project" value="InterPro"/>
</dbReference>
<evidence type="ECO:0000256" key="5">
    <source>
        <dbReference type="ARBA" id="ARBA00022519"/>
    </source>
</evidence>
<dbReference type="PROSITE" id="PS51257">
    <property type="entry name" value="PROKAR_LIPOPROTEIN"/>
    <property type="match status" value="1"/>
</dbReference>
<evidence type="ECO:0000313" key="13">
    <source>
        <dbReference type="EMBL" id="OEG73188.1"/>
    </source>
</evidence>
<dbReference type="RefSeq" id="WP_069671413.1">
    <property type="nucleotide sequence ID" value="NZ_MCBT01000043.1"/>
</dbReference>
<dbReference type="InterPro" id="IPR037682">
    <property type="entry name" value="TonB_C"/>
</dbReference>
<keyword evidence="6" id="KW-0812">Transmembrane</keyword>
<dbReference type="Gene3D" id="1.25.40.10">
    <property type="entry name" value="Tetratricopeptide repeat domain"/>
    <property type="match status" value="1"/>
</dbReference>
<dbReference type="GO" id="GO:0015891">
    <property type="term" value="P:siderophore transport"/>
    <property type="evidence" value="ECO:0007669"/>
    <property type="project" value="InterPro"/>
</dbReference>
<feature type="chain" id="PRO_5009179137" description="Protein TonB" evidence="11">
    <location>
        <begin position="20"/>
        <end position="286"/>
    </location>
</feature>
<dbReference type="InterPro" id="IPR006260">
    <property type="entry name" value="TonB/TolA_C"/>
</dbReference>
<evidence type="ECO:0000256" key="9">
    <source>
        <dbReference type="ARBA" id="ARBA00023136"/>
    </source>
</evidence>
<dbReference type="Proteomes" id="UP000095230">
    <property type="component" value="Unassembled WGS sequence"/>
</dbReference>
<keyword evidence="11" id="KW-0732">Signal</keyword>
<evidence type="ECO:0000313" key="14">
    <source>
        <dbReference type="Proteomes" id="UP000095230"/>
    </source>
</evidence>
<dbReference type="PROSITE" id="PS52015">
    <property type="entry name" value="TONB_CTD"/>
    <property type="match status" value="1"/>
</dbReference>
<organism evidence="13 14">
    <name type="scientific">Shewanella colwelliana</name>
    <name type="common">Alteromonas colwelliana</name>
    <dbReference type="NCBI Taxonomy" id="23"/>
    <lineage>
        <taxon>Bacteria</taxon>
        <taxon>Pseudomonadati</taxon>
        <taxon>Pseudomonadota</taxon>
        <taxon>Gammaproteobacteria</taxon>
        <taxon>Alteromonadales</taxon>
        <taxon>Shewanellaceae</taxon>
        <taxon>Shewanella</taxon>
    </lineage>
</organism>
<dbReference type="GO" id="GO:0005886">
    <property type="term" value="C:plasma membrane"/>
    <property type="evidence" value="ECO:0007669"/>
    <property type="project" value="UniProtKB-SubCell"/>
</dbReference>
<evidence type="ECO:0000256" key="11">
    <source>
        <dbReference type="SAM" id="SignalP"/>
    </source>
</evidence>
<evidence type="ECO:0000256" key="3">
    <source>
        <dbReference type="ARBA" id="ARBA00022448"/>
    </source>
</evidence>
<dbReference type="AlphaFoldDB" id="A0A1E5IT39"/>
<dbReference type="NCBIfam" id="TIGR01352">
    <property type="entry name" value="tonB_Cterm"/>
    <property type="match status" value="1"/>
</dbReference>
<dbReference type="Gene3D" id="3.30.1150.10">
    <property type="match status" value="1"/>
</dbReference>
<evidence type="ECO:0000256" key="1">
    <source>
        <dbReference type="ARBA" id="ARBA00004383"/>
    </source>
</evidence>
<evidence type="ECO:0000256" key="10">
    <source>
        <dbReference type="RuleBase" id="RU362123"/>
    </source>
</evidence>
<reference evidence="13 14" key="1">
    <citation type="submission" date="2016-07" db="EMBL/GenBank/DDBJ databases">
        <title>Whole-genome of two Shewanella species isolated from a digestive organ of sea cucumber Apostichopus japonicus Selenka 1867.</title>
        <authorList>
            <person name="Hong H.-H."/>
            <person name="Choi H."/>
            <person name="Cheon S."/>
            <person name="Oh J.-S."/>
            <person name="Lee H.-G."/>
            <person name="Park C."/>
        </authorList>
    </citation>
    <scope>NUCLEOTIDE SEQUENCE [LARGE SCALE GENOMIC DNA]</scope>
    <source>
        <strain evidence="13 14">CSB03KR</strain>
    </source>
</reference>
<dbReference type="PRINTS" id="PR01374">
    <property type="entry name" value="TONBPROTEIN"/>
</dbReference>
<evidence type="ECO:0000256" key="6">
    <source>
        <dbReference type="ARBA" id="ARBA00022692"/>
    </source>
</evidence>
<evidence type="ECO:0000256" key="7">
    <source>
        <dbReference type="ARBA" id="ARBA00022927"/>
    </source>
</evidence>
<accession>A0A1E5IT39</accession>
<dbReference type="GO" id="GO:0030288">
    <property type="term" value="C:outer membrane-bounded periplasmic space"/>
    <property type="evidence" value="ECO:0007669"/>
    <property type="project" value="InterPro"/>
</dbReference>
<comment type="function">
    <text evidence="10">Interacts with outer membrane receptor proteins that carry out high-affinity binding and energy dependent uptake into the periplasmic space of specific substrates. It could act to transduce energy from the cytoplasmic membrane to specific energy-requiring processes in the outer membrane, resulting in the release into the periplasm of ligands bound by these outer membrane proteins.</text>
</comment>
<keyword evidence="3 10" id="KW-0813">Transport</keyword>
<evidence type="ECO:0000259" key="12">
    <source>
        <dbReference type="PROSITE" id="PS52015"/>
    </source>
</evidence>
<dbReference type="GO" id="GO:0055085">
    <property type="term" value="P:transmembrane transport"/>
    <property type="evidence" value="ECO:0007669"/>
    <property type="project" value="InterPro"/>
</dbReference>
<evidence type="ECO:0000256" key="8">
    <source>
        <dbReference type="ARBA" id="ARBA00022989"/>
    </source>
</evidence>
<sequence length="286" mass="32244">MIKIRYLAILLVIISTGCANNKSSELTQTNTHHENQSKNKTAPLLTQAPTYPVYAAQQGLTGSVRLMFDIDPMGKPVNIRVTGSQPEGIFDSAAIQALARWQYAPKIVANTPQYQRDLTVRLDFNLDKSTAQLKPEAKQEFTPRKPNKDQVLKNKKVIKLVEKGFNLYMQNQVNLAIETIHKVKPTTPFEEAFVTRMLGNFYAELEEFDLAINYLKKATDPRLLSDADQAAAIKLLADINYYQGYYLAAIDSYSNWSNFTGVTDPLIFERIAEARSKLNSQAPYTN</sequence>
<dbReference type="InterPro" id="IPR003538">
    <property type="entry name" value="TonB"/>
</dbReference>
<name>A0A1E5IT39_SHECO</name>
<evidence type="ECO:0000256" key="4">
    <source>
        <dbReference type="ARBA" id="ARBA00022475"/>
    </source>
</evidence>
<dbReference type="Pfam" id="PF03544">
    <property type="entry name" value="TonB_C"/>
    <property type="match status" value="1"/>
</dbReference>
<keyword evidence="5 10" id="KW-0997">Cell inner membrane</keyword>
<evidence type="ECO:0000256" key="2">
    <source>
        <dbReference type="ARBA" id="ARBA00006555"/>
    </source>
</evidence>
<protein>
    <recommendedName>
        <fullName evidence="10">Protein TonB</fullName>
    </recommendedName>
</protein>
<dbReference type="InterPro" id="IPR051045">
    <property type="entry name" value="TonB-dependent_transducer"/>
</dbReference>
<dbReference type="PANTHER" id="PTHR33446">
    <property type="entry name" value="PROTEIN TONB-RELATED"/>
    <property type="match status" value="1"/>
</dbReference>
<dbReference type="SUPFAM" id="SSF48452">
    <property type="entry name" value="TPR-like"/>
    <property type="match status" value="1"/>
</dbReference>
<comment type="subcellular location">
    <subcellularLocation>
        <location evidence="1 10">Cell inner membrane</location>
        <topology evidence="1 10">Single-pass membrane protein</topology>
        <orientation evidence="1 10">Periplasmic side</orientation>
    </subcellularLocation>
</comment>
<keyword evidence="10" id="KW-0735">Signal-anchor</keyword>
<dbReference type="InterPro" id="IPR011990">
    <property type="entry name" value="TPR-like_helical_dom_sf"/>
</dbReference>
<keyword evidence="7 10" id="KW-0653">Protein transport</keyword>
<keyword evidence="4 10" id="KW-1003">Cell membrane</keyword>
<keyword evidence="8" id="KW-1133">Transmembrane helix</keyword>
<dbReference type="PANTHER" id="PTHR33446:SF14">
    <property type="entry name" value="PROTEIN TONB"/>
    <property type="match status" value="1"/>
</dbReference>